<dbReference type="Proteomes" id="UP000824120">
    <property type="component" value="Chromosome 7"/>
</dbReference>
<evidence type="ECO:0000313" key="3">
    <source>
        <dbReference type="EMBL" id="KAG5595838.1"/>
    </source>
</evidence>
<dbReference type="InterPro" id="IPR036691">
    <property type="entry name" value="Endo/exonu/phosph_ase_sf"/>
</dbReference>
<dbReference type="OrthoDB" id="10526233at2759"/>
<feature type="compositionally biased region" description="Basic and acidic residues" evidence="2">
    <location>
        <begin position="12"/>
        <end position="21"/>
    </location>
</feature>
<gene>
    <name evidence="3" type="ORF">H5410_037070</name>
</gene>
<feature type="compositionally biased region" description="Basic and acidic residues" evidence="2">
    <location>
        <begin position="35"/>
        <end position="54"/>
    </location>
</feature>
<keyword evidence="1" id="KW-0175">Coiled coil</keyword>
<keyword evidence="4" id="KW-1185">Reference proteome</keyword>
<organism evidence="3 4">
    <name type="scientific">Solanum commersonii</name>
    <name type="common">Commerson's wild potato</name>
    <name type="synonym">Commerson's nightshade</name>
    <dbReference type="NCBI Taxonomy" id="4109"/>
    <lineage>
        <taxon>Eukaryota</taxon>
        <taxon>Viridiplantae</taxon>
        <taxon>Streptophyta</taxon>
        <taxon>Embryophyta</taxon>
        <taxon>Tracheophyta</taxon>
        <taxon>Spermatophyta</taxon>
        <taxon>Magnoliopsida</taxon>
        <taxon>eudicotyledons</taxon>
        <taxon>Gunneridae</taxon>
        <taxon>Pentapetalae</taxon>
        <taxon>asterids</taxon>
        <taxon>lamiids</taxon>
        <taxon>Solanales</taxon>
        <taxon>Solanaceae</taxon>
        <taxon>Solanoideae</taxon>
        <taxon>Solaneae</taxon>
        <taxon>Solanum</taxon>
    </lineage>
</organism>
<name>A0A9J5YA42_SOLCO</name>
<feature type="compositionally biased region" description="Basic and acidic residues" evidence="2">
    <location>
        <begin position="152"/>
        <end position="161"/>
    </location>
</feature>
<dbReference type="AlphaFoldDB" id="A0A9J5YA42"/>
<accession>A0A9J5YA42</accession>
<feature type="compositionally biased region" description="Polar residues" evidence="2">
    <location>
        <begin position="61"/>
        <end position="70"/>
    </location>
</feature>
<dbReference type="SUPFAM" id="SSF56219">
    <property type="entry name" value="DNase I-like"/>
    <property type="match status" value="1"/>
</dbReference>
<protein>
    <submittedName>
        <fullName evidence="3">Uncharacterized protein</fullName>
    </submittedName>
</protein>
<feature type="region of interest" description="Disordered" evidence="2">
    <location>
        <begin position="1"/>
        <end position="175"/>
    </location>
</feature>
<proteinExistence type="predicted"/>
<reference evidence="3 4" key="1">
    <citation type="submission" date="2020-09" db="EMBL/GenBank/DDBJ databases">
        <title>De no assembly of potato wild relative species, Solanum commersonii.</title>
        <authorList>
            <person name="Cho K."/>
        </authorList>
    </citation>
    <scope>NUCLEOTIDE SEQUENCE [LARGE SCALE GENOMIC DNA]</scope>
    <source>
        <strain evidence="3">LZ3.2</strain>
        <tissue evidence="3">Leaf</tissue>
    </source>
</reference>
<dbReference type="Gene3D" id="3.60.10.10">
    <property type="entry name" value="Endonuclease/exonuclease/phosphatase"/>
    <property type="match status" value="1"/>
</dbReference>
<feature type="coiled-coil region" evidence="1">
    <location>
        <begin position="345"/>
        <end position="379"/>
    </location>
</feature>
<evidence type="ECO:0000313" key="4">
    <source>
        <dbReference type="Proteomes" id="UP000824120"/>
    </source>
</evidence>
<feature type="compositionally biased region" description="Basic and acidic residues" evidence="2">
    <location>
        <begin position="117"/>
        <end position="142"/>
    </location>
</feature>
<sequence length="426" mass="48926">MKIEQVWNKKNTQQEKARVSTENKFGALNNDEVYGETKEEQKKEDNRGDSREGEGEIFGKINNNTIGSGSKENKDKRVSNKEKGNMSNLSIRSVKSAWKGNAGGDARSCNVEGIQTKADKERDVSNKGEEKGNMKVDEKEDNIMPDLEEVTEVEKQRRRDSEEDDDIVENIATASREGDLSPRQIKYLTTITSIASENKKHHEMFPNDWESHLLEHQVRKISKGFREVDGPEYKTQLEGLTEVQNIPWLVGGDFNVIMNEEEKQGGMNFNQYEALDFGQCINNCELMELKYSGSKFTWWNGRIEGGCIFKRLDRVFGNQDFFDLLSSSEVIYQVSELLDKTSKFLKSNRGELEEDEIKVKELQLKVNALSENRAELKKMEVELRKFLHMEEEFWKQKLTEIQTSQGDVVNTSENIGAEKALRKMSC</sequence>
<dbReference type="PANTHER" id="PTHR33710">
    <property type="entry name" value="BNAC02G09200D PROTEIN"/>
    <property type="match status" value="1"/>
</dbReference>
<dbReference type="EMBL" id="JACXVP010000007">
    <property type="protein sequence ID" value="KAG5595838.1"/>
    <property type="molecule type" value="Genomic_DNA"/>
</dbReference>
<evidence type="ECO:0000256" key="1">
    <source>
        <dbReference type="SAM" id="Coils"/>
    </source>
</evidence>
<feature type="compositionally biased region" description="Basic and acidic residues" evidence="2">
    <location>
        <begin position="71"/>
        <end position="84"/>
    </location>
</feature>
<evidence type="ECO:0000256" key="2">
    <source>
        <dbReference type="SAM" id="MobiDB-lite"/>
    </source>
</evidence>
<dbReference type="PANTHER" id="PTHR33710:SF79">
    <property type="entry name" value="OS06G0205337 PROTEIN"/>
    <property type="match status" value="1"/>
</dbReference>
<comment type="caution">
    <text evidence="3">The sequence shown here is derived from an EMBL/GenBank/DDBJ whole genome shotgun (WGS) entry which is preliminary data.</text>
</comment>